<comment type="similarity">
    <text evidence="5">Belongs to the glycosyl hydrolase 13 family.</text>
</comment>
<protein>
    <recommendedName>
        <fullName evidence="6">alpha-amylase</fullName>
        <ecNumber evidence="6">3.2.1.1</ecNumber>
    </recommendedName>
</protein>
<dbReference type="Pfam" id="PF00255">
    <property type="entry name" value="GSHPx"/>
    <property type="match status" value="1"/>
</dbReference>
<dbReference type="GO" id="GO:0004556">
    <property type="term" value="F:alpha-amylase activity"/>
    <property type="evidence" value="ECO:0007669"/>
    <property type="project" value="UniProtKB-UniRule"/>
</dbReference>
<evidence type="ECO:0000256" key="7">
    <source>
        <dbReference type="ARBA" id="ARBA00022559"/>
    </source>
</evidence>
<dbReference type="CDD" id="cd00340">
    <property type="entry name" value="GSH_Peroxidase"/>
    <property type="match status" value="1"/>
</dbReference>
<evidence type="ECO:0000256" key="3">
    <source>
        <dbReference type="ARBA" id="ARBA00001923"/>
    </source>
</evidence>
<dbReference type="EC" id="3.2.1.1" evidence="6"/>
<evidence type="ECO:0000256" key="1">
    <source>
        <dbReference type="ARBA" id="ARBA00000548"/>
    </source>
</evidence>
<keyword evidence="11" id="KW-0119">Carbohydrate metabolism</keyword>
<evidence type="ECO:0000256" key="2">
    <source>
        <dbReference type="ARBA" id="ARBA00001913"/>
    </source>
</evidence>
<keyword evidence="12" id="KW-0326">Glycosidase</keyword>
<keyword evidence="9" id="KW-0560">Oxidoreductase</keyword>
<dbReference type="InterPro" id="IPR000889">
    <property type="entry name" value="Glutathione_peroxidase"/>
</dbReference>
<dbReference type="PANTHER" id="PTHR43447">
    <property type="entry name" value="ALPHA-AMYLASE"/>
    <property type="match status" value="1"/>
</dbReference>
<comment type="similarity">
    <text evidence="4">Belongs to the glutathione peroxidase family.</text>
</comment>
<name>K1RJ18_MAGGI</name>
<dbReference type="Gene3D" id="3.40.30.10">
    <property type="entry name" value="Glutaredoxin"/>
    <property type="match status" value="1"/>
</dbReference>
<proteinExistence type="inferred from homology"/>
<dbReference type="Gene3D" id="3.20.20.80">
    <property type="entry name" value="Glycosidases"/>
    <property type="match status" value="1"/>
</dbReference>
<dbReference type="EMBL" id="JH823226">
    <property type="protein sequence ID" value="EKC41575.1"/>
    <property type="molecule type" value="Genomic_DNA"/>
</dbReference>
<dbReference type="InterPro" id="IPR006046">
    <property type="entry name" value="Alpha_amylase"/>
</dbReference>
<evidence type="ECO:0000256" key="6">
    <source>
        <dbReference type="ARBA" id="ARBA00012595"/>
    </source>
</evidence>
<dbReference type="SUPFAM" id="SSF51445">
    <property type="entry name" value="(Trans)glycosidases"/>
    <property type="match status" value="1"/>
</dbReference>
<evidence type="ECO:0000256" key="11">
    <source>
        <dbReference type="ARBA" id="ARBA00023277"/>
    </source>
</evidence>
<dbReference type="InterPro" id="IPR006047">
    <property type="entry name" value="GH13_cat_dom"/>
</dbReference>
<dbReference type="InterPro" id="IPR036249">
    <property type="entry name" value="Thioredoxin-like_sf"/>
</dbReference>
<dbReference type="GO" id="GO:0006979">
    <property type="term" value="P:response to oxidative stress"/>
    <property type="evidence" value="ECO:0007669"/>
    <property type="project" value="InterPro"/>
</dbReference>
<keyword evidence="7" id="KW-0575">Peroxidase</keyword>
<evidence type="ECO:0000256" key="4">
    <source>
        <dbReference type="ARBA" id="ARBA00006926"/>
    </source>
</evidence>
<comment type="cofactor">
    <cofactor evidence="2">
        <name>Ca(2+)</name>
        <dbReference type="ChEBI" id="CHEBI:29108"/>
    </cofactor>
</comment>
<comment type="cofactor">
    <cofactor evidence="3">
        <name>chloride</name>
        <dbReference type="ChEBI" id="CHEBI:17996"/>
    </cofactor>
</comment>
<dbReference type="GO" id="GO:0005975">
    <property type="term" value="P:carbohydrate metabolic process"/>
    <property type="evidence" value="ECO:0007669"/>
    <property type="project" value="InterPro"/>
</dbReference>
<dbReference type="InterPro" id="IPR017853">
    <property type="entry name" value="GH"/>
</dbReference>
<evidence type="ECO:0000256" key="12">
    <source>
        <dbReference type="ARBA" id="ARBA00023295"/>
    </source>
</evidence>
<evidence type="ECO:0000313" key="13">
    <source>
        <dbReference type="EMBL" id="EKC41575.1"/>
    </source>
</evidence>
<evidence type="ECO:0000256" key="8">
    <source>
        <dbReference type="ARBA" id="ARBA00022801"/>
    </source>
</evidence>
<accession>K1RJ18</accession>
<organism evidence="13">
    <name type="scientific">Magallana gigas</name>
    <name type="common">Pacific oyster</name>
    <name type="synonym">Crassostrea gigas</name>
    <dbReference type="NCBI Taxonomy" id="29159"/>
    <lineage>
        <taxon>Eukaryota</taxon>
        <taxon>Metazoa</taxon>
        <taxon>Spiralia</taxon>
        <taxon>Lophotrochozoa</taxon>
        <taxon>Mollusca</taxon>
        <taxon>Bivalvia</taxon>
        <taxon>Autobranchia</taxon>
        <taxon>Pteriomorphia</taxon>
        <taxon>Ostreida</taxon>
        <taxon>Ostreoidea</taxon>
        <taxon>Ostreidae</taxon>
        <taxon>Magallana</taxon>
    </lineage>
</organism>
<dbReference type="AlphaFoldDB" id="K1RJ18"/>
<dbReference type="InParanoid" id="K1RJ18"/>
<dbReference type="InterPro" id="IPR013766">
    <property type="entry name" value="Thioredoxin_domain"/>
</dbReference>
<dbReference type="SUPFAM" id="SSF52833">
    <property type="entry name" value="Thioredoxin-like"/>
    <property type="match status" value="1"/>
</dbReference>
<evidence type="ECO:0000256" key="10">
    <source>
        <dbReference type="ARBA" id="ARBA00023214"/>
    </source>
</evidence>
<dbReference type="PROSITE" id="PS51355">
    <property type="entry name" value="GLUTATHIONE_PEROXID_3"/>
    <property type="match status" value="1"/>
</dbReference>
<dbReference type="SMART" id="SM00642">
    <property type="entry name" value="Aamy"/>
    <property type="match status" value="1"/>
</dbReference>
<reference evidence="13" key="1">
    <citation type="journal article" date="2012" name="Nature">
        <title>The oyster genome reveals stress adaptation and complexity of shell formation.</title>
        <authorList>
            <person name="Zhang G."/>
            <person name="Fang X."/>
            <person name="Guo X."/>
            <person name="Li L."/>
            <person name="Luo R."/>
            <person name="Xu F."/>
            <person name="Yang P."/>
            <person name="Zhang L."/>
            <person name="Wang X."/>
            <person name="Qi H."/>
            <person name="Xiong Z."/>
            <person name="Que H."/>
            <person name="Xie Y."/>
            <person name="Holland P.W."/>
            <person name="Paps J."/>
            <person name="Zhu Y."/>
            <person name="Wu F."/>
            <person name="Chen Y."/>
            <person name="Wang J."/>
            <person name="Peng C."/>
            <person name="Meng J."/>
            <person name="Yang L."/>
            <person name="Liu J."/>
            <person name="Wen B."/>
            <person name="Zhang N."/>
            <person name="Huang Z."/>
            <person name="Zhu Q."/>
            <person name="Feng Y."/>
            <person name="Mount A."/>
            <person name="Hedgecock D."/>
            <person name="Xu Z."/>
            <person name="Liu Y."/>
            <person name="Domazet-Loso T."/>
            <person name="Du Y."/>
            <person name="Sun X."/>
            <person name="Zhang S."/>
            <person name="Liu B."/>
            <person name="Cheng P."/>
            <person name="Jiang X."/>
            <person name="Li J."/>
            <person name="Fan D."/>
            <person name="Wang W."/>
            <person name="Fu W."/>
            <person name="Wang T."/>
            <person name="Wang B."/>
            <person name="Zhang J."/>
            <person name="Peng Z."/>
            <person name="Li Y."/>
            <person name="Li N."/>
            <person name="Wang J."/>
            <person name="Chen M."/>
            <person name="He Y."/>
            <person name="Tan F."/>
            <person name="Song X."/>
            <person name="Zheng Q."/>
            <person name="Huang R."/>
            <person name="Yang H."/>
            <person name="Du X."/>
            <person name="Chen L."/>
            <person name="Yang M."/>
            <person name="Gaffney P.M."/>
            <person name="Wang S."/>
            <person name="Luo L."/>
            <person name="She Z."/>
            <person name="Ming Y."/>
            <person name="Huang W."/>
            <person name="Zhang S."/>
            <person name="Huang B."/>
            <person name="Zhang Y."/>
            <person name="Qu T."/>
            <person name="Ni P."/>
            <person name="Miao G."/>
            <person name="Wang J."/>
            <person name="Wang Q."/>
            <person name="Steinberg C.E."/>
            <person name="Wang H."/>
            <person name="Li N."/>
            <person name="Qian L."/>
            <person name="Zhang G."/>
            <person name="Li Y."/>
            <person name="Yang H."/>
            <person name="Liu X."/>
            <person name="Wang J."/>
            <person name="Yin Y."/>
            <person name="Wang J."/>
        </authorList>
    </citation>
    <scope>NUCLEOTIDE SEQUENCE [LARGE SCALE GENOMIC DNA]</scope>
    <source>
        <strain evidence="13">05x7-T-G4-1.051#20</strain>
    </source>
</reference>
<dbReference type="HOGENOM" id="CLU_456797_0_0_1"/>
<feature type="non-terminal residue" evidence="13">
    <location>
        <position position="1"/>
    </location>
</feature>
<dbReference type="GO" id="GO:0043169">
    <property type="term" value="F:cation binding"/>
    <property type="evidence" value="ECO:0007669"/>
    <property type="project" value="InterPro"/>
</dbReference>
<keyword evidence="8" id="KW-0378">Hydrolase</keyword>
<evidence type="ECO:0000256" key="5">
    <source>
        <dbReference type="ARBA" id="ARBA00008061"/>
    </source>
</evidence>
<evidence type="ECO:0000256" key="9">
    <source>
        <dbReference type="ARBA" id="ARBA00023002"/>
    </source>
</evidence>
<dbReference type="PRINTS" id="PR00110">
    <property type="entry name" value="ALPHAAMYLASE"/>
</dbReference>
<dbReference type="PROSITE" id="PS51352">
    <property type="entry name" value="THIOREDOXIN_2"/>
    <property type="match status" value="1"/>
</dbReference>
<comment type="catalytic activity">
    <reaction evidence="1">
        <text>Endohydrolysis of (1-&gt;4)-alpha-D-glucosidic linkages in polysaccharides containing three or more (1-&gt;4)-alpha-linked D-glucose units.</text>
        <dbReference type="EC" id="3.2.1.1"/>
    </reaction>
</comment>
<dbReference type="GO" id="GO:0004601">
    <property type="term" value="F:peroxidase activity"/>
    <property type="evidence" value="ECO:0007669"/>
    <property type="project" value="UniProtKB-KW"/>
</dbReference>
<sequence length="598" mass="67342">NTNCPRGKATIVHLFEWKWKDVATECEQTLGPAGFCGVQISPPHENRIVSLPPRPWFERYQPVSYKLVTRSGGEGEFRDMVERCNKAGVRVYADVTLNHMAEVGSSGLGTGGSFYVDPQYPMVQLSYSDFNDARNCSTKDLTAHNYKNKTEVRNCRLQALNDLKIFTERVRKVQLAFLNKLIDIGVAGFRIDAAKHMWPSELEQLYLQLHHLNNRHFPFDTRPFILHEDLVIDTVGLPSDVAEYTKNAKVTNYEYGYLIAKIFQGDNANLGILNGLERTRGWPASADTMVFIDDSASQRGYGPEKVLSNFDNPRLYKMATVFMMAYPYGTTRLMSSYYWPKKMVNGTDVNSWMGPPTSVDMSTLSVFEGDSSECMNGWAIATLLGLWVSPSLALIGKCSQPASDRTSIYDFTLPNIFKTGSINFADLRGKVVLVVNVATYCDHTPQFLGLNALQKEFGADLQIIGVPTDQFHYEEPGANGTEIMNGLKYVRPGNGFVPAFPLSDKTEVNGLHEHKLFTYLKKYCEPTDELFYPGLTYQGNKVHDIRWNFEKILVDKTGKAVKRYNVYVLPADLRDDIRAEIQKSDVKQGFPVLGSFLG</sequence>
<dbReference type="CDD" id="cd11317">
    <property type="entry name" value="AmyAc_bac_euk_AmyA"/>
    <property type="match status" value="1"/>
</dbReference>
<gene>
    <name evidence="13" type="ORF">CGI_10022126</name>
</gene>
<keyword evidence="10" id="KW-0868">Chloride</keyword>